<keyword evidence="6" id="KW-1185">Reference proteome</keyword>
<dbReference type="InterPro" id="IPR029044">
    <property type="entry name" value="Nucleotide-diphossugar_trans"/>
</dbReference>
<organism evidence="5 6">
    <name type="scientific">Arthrobacter pityocampae</name>
    <dbReference type="NCBI Taxonomy" id="547334"/>
    <lineage>
        <taxon>Bacteria</taxon>
        <taxon>Bacillati</taxon>
        <taxon>Actinomycetota</taxon>
        <taxon>Actinomycetes</taxon>
        <taxon>Micrococcales</taxon>
        <taxon>Micrococcaceae</taxon>
        <taxon>Arthrobacter</taxon>
    </lineage>
</organism>
<comment type="similarity">
    <text evidence="1">Belongs to the glycosyltransferase 2 family.</text>
</comment>
<keyword evidence="4" id="KW-0812">Transmembrane</keyword>
<dbReference type="GO" id="GO:0016757">
    <property type="term" value="F:glycosyltransferase activity"/>
    <property type="evidence" value="ECO:0007669"/>
    <property type="project" value="UniProtKB-KW"/>
</dbReference>
<dbReference type="Gene3D" id="3.90.550.10">
    <property type="entry name" value="Spore Coat Polysaccharide Biosynthesis Protein SpsA, Chain A"/>
    <property type="match status" value="1"/>
</dbReference>
<keyword evidence="2" id="KW-0328">Glycosyltransferase</keyword>
<protein>
    <submittedName>
        <fullName evidence="5">Hydrolase</fullName>
    </submittedName>
</protein>
<evidence type="ECO:0000256" key="4">
    <source>
        <dbReference type="SAM" id="Phobius"/>
    </source>
</evidence>
<name>A0A2S5IZ21_9MICC</name>
<dbReference type="OrthoDB" id="9797391at2"/>
<reference evidence="5 6" key="1">
    <citation type="journal article" date="2014" name="Int. J. Syst. Evol. Microbiol.">
        <title>Arthrobacter pityocampae sp. nov., isolated from Thaumetopoea pityocampa (Lep., Thaumetopoeidae).</title>
        <authorList>
            <person name="Ince I.A."/>
            <person name="Demirbag Z."/>
            <person name="Kati H."/>
        </authorList>
    </citation>
    <scope>NUCLEOTIDE SEQUENCE [LARGE SCALE GENOMIC DNA]</scope>
    <source>
        <strain evidence="5 6">Tp2</strain>
    </source>
</reference>
<dbReference type="SUPFAM" id="SSF53448">
    <property type="entry name" value="Nucleotide-diphospho-sugar transferases"/>
    <property type="match status" value="1"/>
</dbReference>
<evidence type="ECO:0000313" key="5">
    <source>
        <dbReference type="EMBL" id="PPB49740.1"/>
    </source>
</evidence>
<keyword evidence="4" id="KW-0472">Membrane</keyword>
<keyword evidence="5" id="KW-0378">Hydrolase</keyword>
<accession>A0A2S5IZ21</accession>
<keyword evidence="3" id="KW-0808">Transferase</keyword>
<feature type="transmembrane region" description="Helical" evidence="4">
    <location>
        <begin position="324"/>
        <end position="342"/>
    </location>
</feature>
<sequence length="387" mass="42414">MGLEEVSLNSIISSPIDRPAAAPYAAGLDLSGLDRPGPRIVSLIPAHNEEEGIVKTVRSQFAQTIQPALVIVMADNCTDDTVRLARAAGAQVVETVGNRAKKAGALNQGLALVMPLLDDGDYILAQDADGELGADFVKNALWVYGVKADLGGVSGCIVARTPTNFVERAQAIEYARGSRLMGRQGGKVHVLSGAASLFPVQVFRAIAEARGTTLPGTPGTVYLEDSLTEDYELTLAIRHLGFDCSSTKRCPVVTDVMPTIEALEIQRLRWYRGAMESLWLYGWNGITRRTWGGVAFTFFSSLLFPAALLALVLSWLLWGITPNPLYWFLLPIFMAENIVTAYRTKDQASIRTAVLFVPLWLYDNAMFIVYWRSLFGAVRREARVWIT</sequence>
<dbReference type="GO" id="GO:0016787">
    <property type="term" value="F:hydrolase activity"/>
    <property type="evidence" value="ECO:0007669"/>
    <property type="project" value="UniProtKB-KW"/>
</dbReference>
<evidence type="ECO:0000313" key="6">
    <source>
        <dbReference type="Proteomes" id="UP000239297"/>
    </source>
</evidence>
<dbReference type="EMBL" id="PRKW01000003">
    <property type="protein sequence ID" value="PPB49740.1"/>
    <property type="molecule type" value="Genomic_DNA"/>
</dbReference>
<evidence type="ECO:0000256" key="3">
    <source>
        <dbReference type="ARBA" id="ARBA00022679"/>
    </source>
</evidence>
<dbReference type="Pfam" id="PF13641">
    <property type="entry name" value="Glyco_tranf_2_3"/>
    <property type="match status" value="1"/>
</dbReference>
<dbReference type="CDD" id="cd06423">
    <property type="entry name" value="CESA_like"/>
    <property type="match status" value="1"/>
</dbReference>
<dbReference type="Proteomes" id="UP000239297">
    <property type="component" value="Unassembled WGS sequence"/>
</dbReference>
<keyword evidence="4" id="KW-1133">Transmembrane helix</keyword>
<dbReference type="PANTHER" id="PTHR43630:SF1">
    <property type="entry name" value="POLY-BETA-1,6-N-ACETYL-D-GLUCOSAMINE SYNTHASE"/>
    <property type="match status" value="1"/>
</dbReference>
<proteinExistence type="inferred from homology"/>
<comment type="caution">
    <text evidence="5">The sequence shown here is derived from an EMBL/GenBank/DDBJ whole genome shotgun (WGS) entry which is preliminary data.</text>
</comment>
<feature type="transmembrane region" description="Helical" evidence="4">
    <location>
        <begin position="294"/>
        <end position="318"/>
    </location>
</feature>
<feature type="transmembrane region" description="Helical" evidence="4">
    <location>
        <begin position="354"/>
        <end position="371"/>
    </location>
</feature>
<evidence type="ECO:0000256" key="1">
    <source>
        <dbReference type="ARBA" id="ARBA00006739"/>
    </source>
</evidence>
<dbReference type="PANTHER" id="PTHR43630">
    <property type="entry name" value="POLY-BETA-1,6-N-ACETYL-D-GLUCOSAMINE SYNTHASE"/>
    <property type="match status" value="1"/>
</dbReference>
<gene>
    <name evidence="5" type="ORF">C4K88_08720</name>
</gene>
<dbReference type="AlphaFoldDB" id="A0A2S5IZ21"/>
<evidence type="ECO:0000256" key="2">
    <source>
        <dbReference type="ARBA" id="ARBA00022676"/>
    </source>
</evidence>